<dbReference type="GO" id="GO:0009103">
    <property type="term" value="P:lipopolysaccharide biosynthetic process"/>
    <property type="evidence" value="ECO:0007669"/>
    <property type="project" value="TreeGrafter"/>
</dbReference>
<dbReference type="PANTHER" id="PTHR46401:SF2">
    <property type="entry name" value="GLYCOSYLTRANSFERASE WBBK-RELATED"/>
    <property type="match status" value="1"/>
</dbReference>
<sequence>MKIALVHDYLNQYGGAERVFESFLNLFPDAKIFTLIRNNDNLPERLRNIKSEISFLQRLPAIKTMYERYLFLYPLAIESFDLTDFDLVLSDSSAWAKGVFTTKDTLHICYCHSPMRFAYESFHSYTVGESRNQFEKFFLRFTVNFFRIWDYTTSQRVDYFIANSENVRMRIKKYYGRESVVIYPPCDLEKFYPEDVKKEDYFLLVGRMKEYKKFPIAIEAFNRLGLPLVVIGEGPILPKLIRMAKSNIHFLRKVDDDTLRRFYQRAQALIFPQIEDFGITPVESQSCGTPVIAFRGGGAIESMIEGKTGLFFDEQTPEAIIDAVKKFKDMKFKKEDLINNAKKFDKKIFEKKIKDFIMEKYRKFKNVRSI</sequence>
<accession>A0A7C4YHB0</accession>
<protein>
    <submittedName>
        <fullName evidence="4">Glycosyltransferase family 4 protein</fullName>
    </submittedName>
</protein>
<evidence type="ECO:0000256" key="1">
    <source>
        <dbReference type="ARBA" id="ARBA00022679"/>
    </source>
</evidence>
<dbReference type="EMBL" id="DTHG01000058">
    <property type="protein sequence ID" value="HGW91807.1"/>
    <property type="molecule type" value="Genomic_DNA"/>
</dbReference>
<organism evidence="4">
    <name type="scientific">candidate division WOR-3 bacterium</name>
    <dbReference type="NCBI Taxonomy" id="2052148"/>
    <lineage>
        <taxon>Bacteria</taxon>
        <taxon>Bacteria division WOR-3</taxon>
    </lineage>
</organism>
<dbReference type="InterPro" id="IPR028098">
    <property type="entry name" value="Glyco_trans_4-like_N"/>
</dbReference>
<evidence type="ECO:0000259" key="3">
    <source>
        <dbReference type="Pfam" id="PF13439"/>
    </source>
</evidence>
<dbReference type="Gene3D" id="3.40.50.2000">
    <property type="entry name" value="Glycogen Phosphorylase B"/>
    <property type="match status" value="2"/>
</dbReference>
<keyword evidence="1 4" id="KW-0808">Transferase</keyword>
<dbReference type="AlphaFoldDB" id="A0A7C4YHB0"/>
<feature type="domain" description="Glycosyltransferase subfamily 4-like N-terminal" evidence="3">
    <location>
        <begin position="14"/>
        <end position="190"/>
    </location>
</feature>
<evidence type="ECO:0000259" key="2">
    <source>
        <dbReference type="Pfam" id="PF00534"/>
    </source>
</evidence>
<feature type="domain" description="Glycosyl transferase family 1" evidence="2">
    <location>
        <begin position="196"/>
        <end position="343"/>
    </location>
</feature>
<dbReference type="PANTHER" id="PTHR46401">
    <property type="entry name" value="GLYCOSYLTRANSFERASE WBBK-RELATED"/>
    <property type="match status" value="1"/>
</dbReference>
<dbReference type="SUPFAM" id="SSF53756">
    <property type="entry name" value="UDP-Glycosyltransferase/glycogen phosphorylase"/>
    <property type="match status" value="1"/>
</dbReference>
<reference evidence="4" key="1">
    <citation type="journal article" date="2020" name="mSystems">
        <title>Genome- and Community-Level Interaction Insights into Carbon Utilization and Element Cycling Functions of Hydrothermarchaeota in Hydrothermal Sediment.</title>
        <authorList>
            <person name="Zhou Z."/>
            <person name="Liu Y."/>
            <person name="Xu W."/>
            <person name="Pan J."/>
            <person name="Luo Z.H."/>
            <person name="Li M."/>
        </authorList>
    </citation>
    <scope>NUCLEOTIDE SEQUENCE [LARGE SCALE GENOMIC DNA]</scope>
    <source>
        <strain evidence="4">SpSt-780</strain>
    </source>
</reference>
<comment type="caution">
    <text evidence="4">The sequence shown here is derived from an EMBL/GenBank/DDBJ whole genome shotgun (WGS) entry which is preliminary data.</text>
</comment>
<dbReference type="Pfam" id="PF13439">
    <property type="entry name" value="Glyco_transf_4"/>
    <property type="match status" value="1"/>
</dbReference>
<dbReference type="InterPro" id="IPR001296">
    <property type="entry name" value="Glyco_trans_1"/>
</dbReference>
<evidence type="ECO:0000313" key="4">
    <source>
        <dbReference type="EMBL" id="HGW91807.1"/>
    </source>
</evidence>
<dbReference type="GO" id="GO:0016757">
    <property type="term" value="F:glycosyltransferase activity"/>
    <property type="evidence" value="ECO:0007669"/>
    <property type="project" value="InterPro"/>
</dbReference>
<gene>
    <name evidence="4" type="ORF">ENV67_04615</name>
</gene>
<dbReference type="Pfam" id="PF00534">
    <property type="entry name" value="Glycos_transf_1"/>
    <property type="match status" value="1"/>
</dbReference>
<name>A0A7C4YHB0_UNCW3</name>
<proteinExistence type="predicted"/>